<dbReference type="Proteomes" id="UP000000673">
    <property type="component" value="Unassembled WGS sequence"/>
</dbReference>
<reference evidence="2" key="2">
    <citation type="submission" date="2010-05" db="EMBL/GenBank/DDBJ databases">
        <authorList>
            <person name="Almeida L.G."/>
            <person name="Nicolas M.F."/>
            <person name="Souza R.C."/>
            <person name="Vasconcelos A.T.R."/>
        </authorList>
    </citation>
    <scope>NUCLEOTIDE SEQUENCE</scope>
</reference>
<feature type="region of interest" description="Disordered" evidence="1">
    <location>
        <begin position="173"/>
        <end position="194"/>
    </location>
</feature>
<protein>
    <submittedName>
        <fullName evidence="2 3">Uncharacterized protein</fullName>
    </submittedName>
</protein>
<evidence type="ECO:0000313" key="3">
    <source>
        <dbReference type="EnsemblMetazoa" id="ADAC000190-PA"/>
    </source>
</evidence>
<dbReference type="VEuPathDB" id="VectorBase:ADAC000190"/>
<sequence>MAQQKFFSGLTEGMMNKGTAERPDRQKTHFYWPDDYAVEPSVSLQKQALTEGLLANNSNFPATINRQANETNDHNNERPQDRLHEHTGEINDQAVPHHHPKKITRSNMQIYNDVESIGKPIGKQQRVGINENQRIDQLLLHQSVCETGEAARNKRLSAMQSKIEFYDYIETATSTPSHHRCKRPSEKPTVKEAENGWVTTTTVPHGYMTDACTTFPTIDSYSQRSQSSSMHGGDDLEDGQSSYSGLNDCSARVSPSTTLPEHKRHSQRHLRSSINFHNGCTTADDSSAARKPLTVRDSATTRVGVGLPNL</sequence>
<dbReference type="HOGENOM" id="CLU_937539_0_0_1"/>
<feature type="compositionally biased region" description="Basic residues" evidence="1">
    <location>
        <begin position="262"/>
        <end position="271"/>
    </location>
</feature>
<dbReference type="EnsemblMetazoa" id="ADAC000190-RA">
    <property type="protein sequence ID" value="ADAC000190-PA"/>
    <property type="gene ID" value="ADAC000190"/>
</dbReference>
<feature type="compositionally biased region" description="Polar residues" evidence="1">
    <location>
        <begin position="239"/>
        <end position="259"/>
    </location>
</feature>
<reference evidence="2 4" key="1">
    <citation type="journal article" date="2010" name="BMC Genomics">
        <title>Combination of measures distinguishes pre-miRNAs from other stem-loops in the genome of the newly sequenced Anopheles darlingi.</title>
        <authorList>
            <person name="Mendes N.D."/>
            <person name="Freitas A.T."/>
            <person name="Vasconcelos A.T."/>
            <person name="Sagot M.F."/>
        </authorList>
    </citation>
    <scope>NUCLEOTIDE SEQUENCE</scope>
</reference>
<evidence type="ECO:0000313" key="2">
    <source>
        <dbReference type="EMBL" id="ETN67983.1"/>
    </source>
</evidence>
<feature type="region of interest" description="Disordered" evidence="1">
    <location>
        <begin position="222"/>
        <end position="295"/>
    </location>
</feature>
<dbReference type="EMBL" id="ADMH02000052">
    <property type="protein sequence ID" value="ETN67983.1"/>
    <property type="molecule type" value="Genomic_DNA"/>
</dbReference>
<dbReference type="eggNOG" id="ENOG502TBNF">
    <property type="taxonomic scope" value="Eukaryota"/>
</dbReference>
<reference evidence="3" key="4">
    <citation type="submission" date="2015-06" db="UniProtKB">
        <authorList>
            <consortium name="EnsemblMetazoa"/>
        </authorList>
    </citation>
    <scope>IDENTIFICATION</scope>
</reference>
<feature type="compositionally biased region" description="Polar residues" evidence="1">
    <location>
        <begin position="272"/>
        <end position="285"/>
    </location>
</feature>
<feature type="compositionally biased region" description="Basic and acidic residues" evidence="1">
    <location>
        <begin position="183"/>
        <end position="194"/>
    </location>
</feature>
<keyword evidence="4" id="KW-1185">Reference proteome</keyword>
<evidence type="ECO:0000313" key="4">
    <source>
        <dbReference type="Proteomes" id="UP000000673"/>
    </source>
</evidence>
<gene>
    <name evidence="2" type="ORF">AND_000190</name>
</gene>
<evidence type="ECO:0000256" key="1">
    <source>
        <dbReference type="SAM" id="MobiDB-lite"/>
    </source>
</evidence>
<dbReference type="OMA" id="SINFHNG"/>
<accession>W5JWH3</accession>
<name>W5JWH3_ANODA</name>
<proteinExistence type="predicted"/>
<dbReference type="AlphaFoldDB" id="W5JWH3"/>
<organism evidence="2">
    <name type="scientific">Anopheles darlingi</name>
    <name type="common">Mosquito</name>
    <dbReference type="NCBI Taxonomy" id="43151"/>
    <lineage>
        <taxon>Eukaryota</taxon>
        <taxon>Metazoa</taxon>
        <taxon>Ecdysozoa</taxon>
        <taxon>Arthropoda</taxon>
        <taxon>Hexapoda</taxon>
        <taxon>Insecta</taxon>
        <taxon>Pterygota</taxon>
        <taxon>Neoptera</taxon>
        <taxon>Endopterygota</taxon>
        <taxon>Diptera</taxon>
        <taxon>Nematocera</taxon>
        <taxon>Culicoidea</taxon>
        <taxon>Culicidae</taxon>
        <taxon>Anophelinae</taxon>
        <taxon>Anopheles</taxon>
    </lineage>
</organism>
<feature type="region of interest" description="Disordered" evidence="1">
    <location>
        <begin position="1"/>
        <end position="22"/>
    </location>
</feature>
<reference evidence="2" key="3">
    <citation type="journal article" date="2013" name="Nucleic Acids Res.">
        <title>The genome of Anopheles darlingi, the main neotropical malaria vector.</title>
        <authorList>
            <person name="Marinotti O."/>
            <person name="Cerqueira G.C."/>
            <person name="de Almeida L.G."/>
            <person name="Ferro M.I."/>
            <person name="Loreto E.L."/>
            <person name="Zaha A."/>
            <person name="Teixeira S.M."/>
            <person name="Wespiser A.R."/>
            <person name="Almeida E Silva A."/>
            <person name="Schlindwein A.D."/>
            <person name="Pacheco A.C."/>
            <person name="Silva A.L."/>
            <person name="Graveley B.R."/>
            <person name="Walenz B.P."/>
            <person name="Lima Bde A."/>
            <person name="Ribeiro C.A."/>
            <person name="Nunes-Silva C.G."/>
            <person name="de Carvalho C.R."/>
            <person name="Soares C.M."/>
            <person name="de Menezes C.B."/>
            <person name="Matiolli C."/>
            <person name="Caffrey D."/>
            <person name="Araujo D.A."/>
            <person name="de Oliveira D.M."/>
            <person name="Golenbock D."/>
            <person name="Grisard E.C."/>
            <person name="Fantinatti-Garboggini F."/>
            <person name="de Carvalho F.M."/>
            <person name="Barcellos F.G."/>
            <person name="Prosdocimi F."/>
            <person name="May G."/>
            <person name="Azevedo Junior G.M."/>
            <person name="Guimaraes G.M."/>
            <person name="Goldman G.H."/>
            <person name="Padilha I.Q."/>
            <person name="Batista Jda S."/>
            <person name="Ferro J.A."/>
            <person name="Ribeiro J.M."/>
            <person name="Fietto J.L."/>
            <person name="Dabbas K.M."/>
            <person name="Cerdeira L."/>
            <person name="Agnez-Lima L.F."/>
            <person name="Brocchi M."/>
            <person name="de Carvalho M.O."/>
            <person name="Teixeira Mde M."/>
            <person name="Diniz Maia Mde M."/>
            <person name="Goldman M.H."/>
            <person name="Cruz Schneider M.P."/>
            <person name="Felipe M.S."/>
            <person name="Hungria M."/>
            <person name="Nicolas M.F."/>
            <person name="Pereira M."/>
            <person name="Montes M.A."/>
            <person name="Cantao M.E."/>
            <person name="Vincentz M."/>
            <person name="Rafael M.S."/>
            <person name="Silverman N."/>
            <person name="Stoco P.H."/>
            <person name="Souza R.C."/>
            <person name="Vicentini R."/>
            <person name="Gazzinelli R.T."/>
            <person name="Neves Rde O."/>
            <person name="Silva R."/>
            <person name="Astolfi-Filho S."/>
            <person name="Maciel T.E."/>
            <person name="Urmenyi T.P."/>
            <person name="Tadei W.P."/>
            <person name="Camargo E.P."/>
            <person name="de Vasconcelos A.T."/>
        </authorList>
    </citation>
    <scope>NUCLEOTIDE SEQUENCE</scope>
</reference>